<name>A0ACB1A7E1_MELEN</name>
<dbReference type="EMBL" id="CAVMJV010000064">
    <property type="protein sequence ID" value="CAK5087379.1"/>
    <property type="molecule type" value="Genomic_DNA"/>
</dbReference>
<reference evidence="1" key="1">
    <citation type="submission" date="2023-11" db="EMBL/GenBank/DDBJ databases">
        <authorList>
            <person name="Poullet M."/>
        </authorList>
    </citation>
    <scope>NUCLEOTIDE SEQUENCE</scope>
    <source>
        <strain evidence="1">E1834</strain>
    </source>
</reference>
<keyword evidence="2" id="KW-1185">Reference proteome</keyword>
<accession>A0ACB1A7E1</accession>
<organism evidence="1 2">
    <name type="scientific">Meloidogyne enterolobii</name>
    <name type="common">Root-knot nematode worm</name>
    <name type="synonym">Meloidogyne mayaguensis</name>
    <dbReference type="NCBI Taxonomy" id="390850"/>
    <lineage>
        <taxon>Eukaryota</taxon>
        <taxon>Metazoa</taxon>
        <taxon>Ecdysozoa</taxon>
        <taxon>Nematoda</taxon>
        <taxon>Chromadorea</taxon>
        <taxon>Rhabditida</taxon>
        <taxon>Tylenchina</taxon>
        <taxon>Tylenchomorpha</taxon>
        <taxon>Tylenchoidea</taxon>
        <taxon>Meloidogynidae</taxon>
        <taxon>Meloidogyninae</taxon>
        <taxon>Meloidogyne</taxon>
    </lineage>
</organism>
<gene>
    <name evidence="1" type="ORF">MENTE1834_LOCUS34943</name>
</gene>
<sequence>MVAIRRAIWLRNVPYTYVSLRRIPFWLQGEVSLDKYLLYIVIMRIYCTWWDKISKFIFIKIIFLS</sequence>
<comment type="caution">
    <text evidence="1">The sequence shown here is derived from an EMBL/GenBank/DDBJ whole genome shotgun (WGS) entry which is preliminary data.</text>
</comment>
<evidence type="ECO:0000313" key="1">
    <source>
        <dbReference type="EMBL" id="CAK5087379.1"/>
    </source>
</evidence>
<proteinExistence type="predicted"/>
<evidence type="ECO:0000313" key="2">
    <source>
        <dbReference type="Proteomes" id="UP001497535"/>
    </source>
</evidence>
<protein>
    <submittedName>
        <fullName evidence="1">Uncharacterized protein</fullName>
    </submittedName>
</protein>
<dbReference type="Proteomes" id="UP001497535">
    <property type="component" value="Unassembled WGS sequence"/>
</dbReference>